<organism evidence="2 3">
    <name type="scientific">Seminavis robusta</name>
    <dbReference type="NCBI Taxonomy" id="568900"/>
    <lineage>
        <taxon>Eukaryota</taxon>
        <taxon>Sar</taxon>
        <taxon>Stramenopiles</taxon>
        <taxon>Ochrophyta</taxon>
        <taxon>Bacillariophyta</taxon>
        <taxon>Bacillariophyceae</taxon>
        <taxon>Bacillariophycidae</taxon>
        <taxon>Naviculales</taxon>
        <taxon>Naviculaceae</taxon>
        <taxon>Seminavis</taxon>
    </lineage>
</organism>
<accession>A0A9N8ETL0</accession>
<feature type="region of interest" description="Disordered" evidence="1">
    <location>
        <begin position="1"/>
        <end position="45"/>
    </location>
</feature>
<dbReference type="EMBL" id="CAICTM010001591">
    <property type="protein sequence ID" value="CAB9524834.1"/>
    <property type="molecule type" value="Genomic_DNA"/>
</dbReference>
<name>A0A9N8ETL0_9STRA</name>
<proteinExistence type="predicted"/>
<protein>
    <submittedName>
        <fullName evidence="2">Uncharacterized protein</fullName>
    </submittedName>
</protein>
<evidence type="ECO:0000313" key="2">
    <source>
        <dbReference type="EMBL" id="CAB9524834.1"/>
    </source>
</evidence>
<feature type="compositionally biased region" description="Basic and acidic residues" evidence="1">
    <location>
        <begin position="13"/>
        <end position="45"/>
    </location>
</feature>
<evidence type="ECO:0000256" key="1">
    <source>
        <dbReference type="SAM" id="MobiDB-lite"/>
    </source>
</evidence>
<keyword evidence="3" id="KW-1185">Reference proteome</keyword>
<dbReference type="Proteomes" id="UP001153069">
    <property type="component" value="Unassembled WGS sequence"/>
</dbReference>
<sequence length="173" mass="19228">MLADLAVTTGEAANRRRRDEEDRRRLDDEDRRRRNDEAAARRRQEENPMVPLAFCEKMAIGVVPAPVVTAMLKIQESVVDVTKMLAGIAVSKTQTAPIAPTATAATNNAAATAWKRDMYCRVNKPNDANNGQVGQVTKYENGKVSFKPKSRAEVTHRKPDFLERIDKAAYDSA</sequence>
<gene>
    <name evidence="2" type="ORF">SEMRO_1593_G284530.1</name>
</gene>
<evidence type="ECO:0000313" key="3">
    <source>
        <dbReference type="Proteomes" id="UP001153069"/>
    </source>
</evidence>
<dbReference type="AlphaFoldDB" id="A0A9N8ETL0"/>
<reference evidence="2" key="1">
    <citation type="submission" date="2020-06" db="EMBL/GenBank/DDBJ databases">
        <authorList>
            <consortium name="Plant Systems Biology data submission"/>
        </authorList>
    </citation>
    <scope>NUCLEOTIDE SEQUENCE</scope>
    <source>
        <strain evidence="2">D6</strain>
    </source>
</reference>
<comment type="caution">
    <text evidence="2">The sequence shown here is derived from an EMBL/GenBank/DDBJ whole genome shotgun (WGS) entry which is preliminary data.</text>
</comment>